<keyword evidence="2" id="KW-1185">Reference proteome</keyword>
<evidence type="ECO:0000313" key="1">
    <source>
        <dbReference type="EMBL" id="KQM08921.1"/>
    </source>
</evidence>
<evidence type="ECO:0000313" key="2">
    <source>
        <dbReference type="Proteomes" id="UP000054172"/>
    </source>
</evidence>
<dbReference type="PATRIC" id="fig|1702214.3.peg.1802"/>
<proteinExistence type="predicted"/>
<gene>
    <name evidence="1" type="ORF">AL399_04465</name>
</gene>
<dbReference type="Proteomes" id="UP000054172">
    <property type="component" value="Unassembled WGS sequence"/>
</dbReference>
<dbReference type="EMBL" id="LIIK01000017">
    <property type="protein sequence ID" value="KQM08921.1"/>
    <property type="molecule type" value="Genomic_DNA"/>
</dbReference>
<protein>
    <submittedName>
        <fullName evidence="1">Uncharacterized protein</fullName>
    </submittedName>
</protein>
<reference evidence="1" key="1">
    <citation type="submission" date="2015-08" db="EMBL/GenBank/DDBJ databases">
        <title>Candidatus Bacteriodes Periocalifornicus.</title>
        <authorList>
            <person name="McLean J.S."/>
            <person name="Kelley S."/>
        </authorList>
    </citation>
    <scope>NUCLEOTIDE SEQUENCE [LARGE SCALE GENOMIC DNA]</scope>
    <source>
        <strain evidence="1">12B</strain>
    </source>
</reference>
<name>A0A0Q4B7A6_9BACT</name>
<dbReference type="AlphaFoldDB" id="A0A0Q4B7A6"/>
<accession>A0A0Q4B7A6</accession>
<sequence length="79" mass="8824">MLGKIIPTTFSIEQSESARMQVQNGLAHPYVGRQKRTFCQRIRGRSIEEVSLFILAIKDVLIRQVTFFGGCGVAECHVG</sequence>
<organism evidence="1 2">
    <name type="scientific">Candidatus [Bacteroides] periocalifornicus</name>
    <dbReference type="NCBI Taxonomy" id="1702214"/>
    <lineage>
        <taxon>Bacteria</taxon>
        <taxon>Pseudomonadati</taxon>
        <taxon>Bacteroidota</taxon>
    </lineage>
</organism>
<comment type="caution">
    <text evidence="1">The sequence shown here is derived from an EMBL/GenBank/DDBJ whole genome shotgun (WGS) entry which is preliminary data.</text>
</comment>